<dbReference type="SUPFAM" id="SSF53633">
    <property type="entry name" value="Carbamate kinase-like"/>
    <property type="match status" value="1"/>
</dbReference>
<keyword evidence="5" id="KW-1185">Reference proteome</keyword>
<feature type="domain" description="Aspartate/glutamate/uridylate kinase" evidence="3">
    <location>
        <begin position="2"/>
        <end position="166"/>
    </location>
</feature>
<comment type="caution">
    <text evidence="4">The sequence shown here is derived from an EMBL/GenBank/DDBJ whole genome shotgun (WGS) entry which is preliminary data.</text>
</comment>
<feature type="region of interest" description="Disordered" evidence="2">
    <location>
        <begin position="189"/>
        <end position="237"/>
    </location>
</feature>
<dbReference type="Proteomes" id="UP000673691">
    <property type="component" value="Unassembled WGS sequence"/>
</dbReference>
<comment type="similarity">
    <text evidence="1">Belongs to the aspartokinase family.</text>
</comment>
<dbReference type="OrthoDB" id="4323675at2759"/>
<dbReference type="AlphaFoldDB" id="A0A8H7ZRI2"/>
<dbReference type="SUPFAM" id="SSF55021">
    <property type="entry name" value="ACT-like"/>
    <property type="match status" value="1"/>
</dbReference>
<name>A0A8H7ZRI2_9FUNG</name>
<dbReference type="InterPro" id="IPR001048">
    <property type="entry name" value="Asp/Glu/Uridylate_kinase"/>
</dbReference>
<accession>A0A8H7ZRI2</accession>
<feature type="compositionally biased region" description="Low complexity" evidence="2">
    <location>
        <begin position="189"/>
        <end position="198"/>
    </location>
</feature>
<dbReference type="PANTHER" id="PTHR21499:SF59">
    <property type="entry name" value="ASPARTOKINASE"/>
    <property type="match status" value="1"/>
</dbReference>
<dbReference type="Gene3D" id="3.30.70.260">
    <property type="match status" value="2"/>
</dbReference>
<organism evidence="4 5">
    <name type="scientific">Olpidium bornovanus</name>
    <dbReference type="NCBI Taxonomy" id="278681"/>
    <lineage>
        <taxon>Eukaryota</taxon>
        <taxon>Fungi</taxon>
        <taxon>Fungi incertae sedis</taxon>
        <taxon>Olpidiomycota</taxon>
        <taxon>Olpidiomycotina</taxon>
        <taxon>Olpidiomycetes</taxon>
        <taxon>Olpidiales</taxon>
        <taxon>Olpidiaceae</taxon>
        <taxon>Olpidium</taxon>
    </lineage>
</organism>
<dbReference type="Gene3D" id="3.40.1160.10">
    <property type="entry name" value="Acetylglutamate kinase-like"/>
    <property type="match status" value="1"/>
</dbReference>
<keyword evidence="4" id="KW-0808">Transferase</keyword>
<gene>
    <name evidence="4" type="ORF">BJ554DRAFT_2041</name>
</gene>
<evidence type="ECO:0000256" key="1">
    <source>
        <dbReference type="ARBA" id="ARBA00010122"/>
    </source>
</evidence>
<evidence type="ECO:0000313" key="4">
    <source>
        <dbReference type="EMBL" id="KAG5457847.1"/>
    </source>
</evidence>
<protein>
    <submittedName>
        <fullName evidence="4">Aspartate/glutamate/uridylate kinase</fullName>
    </submittedName>
</protein>
<proteinExistence type="inferred from homology"/>
<dbReference type="InterPro" id="IPR045865">
    <property type="entry name" value="ACT-like_dom_sf"/>
</dbReference>
<reference evidence="4 5" key="1">
    <citation type="journal article" name="Sci. Rep.">
        <title>Genome-scale phylogenetic analyses confirm Olpidium as the closest living zoosporic fungus to the non-flagellated, terrestrial fungi.</title>
        <authorList>
            <person name="Chang Y."/>
            <person name="Rochon D."/>
            <person name="Sekimoto S."/>
            <person name="Wang Y."/>
            <person name="Chovatia M."/>
            <person name="Sandor L."/>
            <person name="Salamov A."/>
            <person name="Grigoriev I.V."/>
            <person name="Stajich J.E."/>
            <person name="Spatafora J.W."/>
        </authorList>
    </citation>
    <scope>NUCLEOTIDE SEQUENCE [LARGE SCALE GENOMIC DNA]</scope>
    <source>
        <strain evidence="4">S191</strain>
    </source>
</reference>
<evidence type="ECO:0000259" key="3">
    <source>
        <dbReference type="Pfam" id="PF00696"/>
    </source>
</evidence>
<keyword evidence="4" id="KW-0418">Kinase</keyword>
<dbReference type="GO" id="GO:0009090">
    <property type="term" value="P:homoserine biosynthetic process"/>
    <property type="evidence" value="ECO:0007669"/>
    <property type="project" value="TreeGrafter"/>
</dbReference>
<dbReference type="InterPro" id="IPR036393">
    <property type="entry name" value="AceGlu_kinase-like_sf"/>
</dbReference>
<dbReference type="InterPro" id="IPR005260">
    <property type="entry name" value="Asp_kin_monofn"/>
</dbReference>
<feature type="compositionally biased region" description="Basic and acidic residues" evidence="2">
    <location>
        <begin position="204"/>
        <end position="215"/>
    </location>
</feature>
<evidence type="ECO:0000256" key="2">
    <source>
        <dbReference type="SAM" id="MobiDB-lite"/>
    </source>
</evidence>
<sequence>MIISVGEKLSCRLVAAVLADRGVLSEYVSLENIVQRSWDEEILDQSFYDYLSKEIGYKLEKCGENVPVVTGYFGNVPGSLLATVGRGYTDLAAALAAVGLGADELQVWKDVDGIFTADPRKVPRARLLPMVTPDEAAELTYYGSEVIHPFTMDQVIRAQIPIRIKNVQRPEGRGTVIFPDVSCAPRRASAAPLHGAAPAEEEEKQQRDAARERSRSPSSCNAPKKKHAAGAPASLSGTIPPKLRKLLSECGYSANLTRRLPTAVTVKEPVIVLNVHSNRKSVSHGFLANIFSLLDRHRLVVDMISTSEVHVSMVLGLRDTGAFGLENVLNELKSLGRVSADDRGGFAFLLNVLISRDRIVDVLKDLAILSVVGRHMSAQNTCRCPFGSRLLKRRYF</sequence>
<dbReference type="PANTHER" id="PTHR21499">
    <property type="entry name" value="ASPARTATE KINASE"/>
    <property type="match status" value="1"/>
</dbReference>
<dbReference type="PIRSF" id="PIRSF000726">
    <property type="entry name" value="Asp_kin"/>
    <property type="match status" value="1"/>
</dbReference>
<dbReference type="GO" id="GO:0005829">
    <property type="term" value="C:cytosol"/>
    <property type="evidence" value="ECO:0007669"/>
    <property type="project" value="TreeGrafter"/>
</dbReference>
<dbReference type="GO" id="GO:0009089">
    <property type="term" value="P:lysine biosynthetic process via diaminopimelate"/>
    <property type="evidence" value="ECO:0007669"/>
    <property type="project" value="InterPro"/>
</dbReference>
<evidence type="ECO:0000313" key="5">
    <source>
        <dbReference type="Proteomes" id="UP000673691"/>
    </source>
</evidence>
<dbReference type="EMBL" id="JAEFCI010009378">
    <property type="protein sequence ID" value="KAG5457847.1"/>
    <property type="molecule type" value="Genomic_DNA"/>
</dbReference>
<dbReference type="GO" id="GO:0004072">
    <property type="term" value="F:aspartate kinase activity"/>
    <property type="evidence" value="ECO:0007669"/>
    <property type="project" value="InterPro"/>
</dbReference>
<dbReference type="Pfam" id="PF00696">
    <property type="entry name" value="AA_kinase"/>
    <property type="match status" value="1"/>
</dbReference>